<dbReference type="AlphaFoldDB" id="U4KYV2"/>
<reference evidence="1 2" key="1">
    <citation type="journal article" date="2013" name="PLoS Genet.">
        <title>The genome and development-dependent transcriptomes of Pyronema confluens: a window into fungal evolution.</title>
        <authorList>
            <person name="Traeger S."/>
            <person name="Altegoer F."/>
            <person name="Freitag M."/>
            <person name="Gabaldon T."/>
            <person name="Kempken F."/>
            <person name="Kumar A."/>
            <person name="Marcet-Houben M."/>
            <person name="Poggeler S."/>
            <person name="Stajich J.E."/>
            <person name="Nowrousian M."/>
        </authorList>
    </citation>
    <scope>NUCLEOTIDE SEQUENCE [LARGE SCALE GENOMIC DNA]</scope>
    <source>
        <strain evidence="2">CBS 100304</strain>
        <tissue evidence="1">Vegetative mycelium</tissue>
    </source>
</reference>
<protein>
    <submittedName>
        <fullName evidence="1">Uncharacterized protein</fullName>
    </submittedName>
</protein>
<proteinExistence type="predicted"/>
<dbReference type="Proteomes" id="UP000018144">
    <property type="component" value="Unassembled WGS sequence"/>
</dbReference>
<accession>U4KYV2</accession>
<name>U4KYV2_PYROM</name>
<gene>
    <name evidence="1" type="ORF">PCON_03796</name>
</gene>
<sequence>MIRKAKKITRLSQQTGLHYVRPAVIMFGYLRT</sequence>
<dbReference type="EMBL" id="HF935218">
    <property type="protein sequence ID" value="CCX04814.1"/>
    <property type="molecule type" value="Genomic_DNA"/>
</dbReference>
<keyword evidence="2" id="KW-1185">Reference proteome</keyword>
<organism evidence="1 2">
    <name type="scientific">Pyronema omphalodes (strain CBS 100304)</name>
    <name type="common">Pyronema confluens</name>
    <dbReference type="NCBI Taxonomy" id="1076935"/>
    <lineage>
        <taxon>Eukaryota</taxon>
        <taxon>Fungi</taxon>
        <taxon>Dikarya</taxon>
        <taxon>Ascomycota</taxon>
        <taxon>Pezizomycotina</taxon>
        <taxon>Pezizomycetes</taxon>
        <taxon>Pezizales</taxon>
        <taxon>Pyronemataceae</taxon>
        <taxon>Pyronema</taxon>
    </lineage>
</organism>
<evidence type="ECO:0000313" key="1">
    <source>
        <dbReference type="EMBL" id="CCX04814.1"/>
    </source>
</evidence>
<evidence type="ECO:0000313" key="2">
    <source>
        <dbReference type="Proteomes" id="UP000018144"/>
    </source>
</evidence>